<dbReference type="SUPFAM" id="SSF47370">
    <property type="entry name" value="Bromodomain"/>
    <property type="match status" value="1"/>
</dbReference>
<sequence>MSDDAVPQSNGAADAEKVAVEEVAAPSEEAASNNTSPTEPPQPFSWLQPHPIFVIALVGPEETPFGIQKDFLCSKSSFYNTYFASNPDTGLENLVRLPTTPVDVFAYAQNYLYTNRVFSSLDTLPTYEILIGVWRLGHELGIDGLCDATLDAMAECRRVTQHIPATPLLVQVWKDTPEGSSIRRLLLGWAAEYMRSSESRAEFARSLPQEVLSELVVAMSSLESPAPAPVEEEGEGEAGVPATTGAGQRRSVAEAALEDEEGRPAKKRRASDDVVNGGAPAGGGAAQGGGAGRKQGQRAALPGSKPGPKQGPKPGPKRRTSAAVLGTQQFSANQKLNFCADLLARMLSGPGFWTRVVGPFKDPVDPERDGVPDYLSVVKKPMDLTTMKGKMDRREYGDEAEFLADMNQIFTNCYTYWREQDPMWAACEKLQKSFEDKFGQMNKWISKMEGDEPN</sequence>
<evidence type="ECO:0000259" key="4">
    <source>
        <dbReference type="PROSITE" id="PS50014"/>
    </source>
</evidence>
<dbReference type="PANTHER" id="PTHR22880">
    <property type="entry name" value="FALZ-RELATED BROMODOMAIN-CONTAINING PROTEINS"/>
    <property type="match status" value="1"/>
</dbReference>
<keyword evidence="1 2" id="KW-0103">Bromodomain</keyword>
<dbReference type="InterPro" id="IPR036427">
    <property type="entry name" value="Bromodomain-like_sf"/>
</dbReference>
<evidence type="ECO:0000256" key="2">
    <source>
        <dbReference type="PROSITE-ProRule" id="PRU00035"/>
    </source>
</evidence>
<feature type="compositionally biased region" description="Gly residues" evidence="3">
    <location>
        <begin position="279"/>
        <end position="293"/>
    </location>
</feature>
<keyword evidence="6" id="KW-1185">Reference proteome</keyword>
<feature type="region of interest" description="Disordered" evidence="3">
    <location>
        <begin position="1"/>
        <end position="44"/>
    </location>
</feature>
<dbReference type="InterPro" id="IPR050935">
    <property type="entry name" value="Bromo_chromatin_reader"/>
</dbReference>
<accession>A0AAN6MLS6</accession>
<proteinExistence type="predicted"/>
<dbReference type="GO" id="GO:0006338">
    <property type="term" value="P:chromatin remodeling"/>
    <property type="evidence" value="ECO:0007669"/>
    <property type="project" value="TreeGrafter"/>
</dbReference>
<dbReference type="Gene3D" id="1.20.920.10">
    <property type="entry name" value="Bromodomain-like"/>
    <property type="match status" value="1"/>
</dbReference>
<dbReference type="InterPro" id="IPR011333">
    <property type="entry name" value="SKP1/BTB/POZ_sf"/>
</dbReference>
<dbReference type="Gene3D" id="3.30.710.10">
    <property type="entry name" value="Potassium Channel Kv1.1, Chain A"/>
    <property type="match status" value="1"/>
</dbReference>
<reference evidence="5" key="2">
    <citation type="submission" date="2023-05" db="EMBL/GenBank/DDBJ databases">
        <authorList>
            <consortium name="Lawrence Berkeley National Laboratory"/>
            <person name="Steindorff A."/>
            <person name="Hensen N."/>
            <person name="Bonometti L."/>
            <person name="Westerberg I."/>
            <person name="Brannstrom I.O."/>
            <person name="Guillou S."/>
            <person name="Cros-Aarteil S."/>
            <person name="Calhoun S."/>
            <person name="Haridas S."/>
            <person name="Kuo A."/>
            <person name="Mondo S."/>
            <person name="Pangilinan J."/>
            <person name="Riley R."/>
            <person name="Labutti K."/>
            <person name="Andreopoulos B."/>
            <person name="Lipzen A."/>
            <person name="Chen C."/>
            <person name="Yanf M."/>
            <person name="Daum C."/>
            <person name="Ng V."/>
            <person name="Clum A."/>
            <person name="Ohm R."/>
            <person name="Martin F."/>
            <person name="Silar P."/>
            <person name="Natvig D."/>
            <person name="Lalanne C."/>
            <person name="Gautier V."/>
            <person name="Ament-Velasquez S.L."/>
            <person name="Kruys A."/>
            <person name="Hutchinson M.I."/>
            <person name="Powell A.J."/>
            <person name="Barry K."/>
            <person name="Miller A.N."/>
            <person name="Grigoriev I.V."/>
            <person name="Debuchy R."/>
            <person name="Gladieux P."/>
            <person name="Thoren M.H."/>
            <person name="Johannesson H."/>
        </authorList>
    </citation>
    <scope>NUCLEOTIDE SEQUENCE</scope>
    <source>
        <strain evidence="5">CBS 103.79</strain>
    </source>
</reference>
<dbReference type="AlphaFoldDB" id="A0AAN6MLS6"/>
<dbReference type="PRINTS" id="PR00503">
    <property type="entry name" value="BROMODOMAIN"/>
</dbReference>
<feature type="compositionally biased region" description="Low complexity" evidence="3">
    <location>
        <begin position="238"/>
        <end position="247"/>
    </location>
</feature>
<feature type="region of interest" description="Disordered" evidence="3">
    <location>
        <begin position="223"/>
        <end position="322"/>
    </location>
</feature>
<dbReference type="PROSITE" id="PS50014">
    <property type="entry name" value="BROMODOMAIN_2"/>
    <property type="match status" value="1"/>
</dbReference>
<dbReference type="GO" id="GO:0000785">
    <property type="term" value="C:chromatin"/>
    <property type="evidence" value="ECO:0007669"/>
    <property type="project" value="TreeGrafter"/>
</dbReference>
<dbReference type="GO" id="GO:0006355">
    <property type="term" value="P:regulation of DNA-templated transcription"/>
    <property type="evidence" value="ECO:0007669"/>
    <property type="project" value="TreeGrafter"/>
</dbReference>
<name>A0AAN6MLS6_9PEZI</name>
<comment type="caution">
    <text evidence="5">The sequence shown here is derived from an EMBL/GenBank/DDBJ whole genome shotgun (WGS) entry which is preliminary data.</text>
</comment>
<dbReference type="InterPro" id="IPR001487">
    <property type="entry name" value="Bromodomain"/>
</dbReference>
<evidence type="ECO:0000256" key="1">
    <source>
        <dbReference type="ARBA" id="ARBA00023117"/>
    </source>
</evidence>
<dbReference type="Proteomes" id="UP001303889">
    <property type="component" value="Unassembled WGS sequence"/>
</dbReference>
<dbReference type="PANTHER" id="PTHR22880:SF225">
    <property type="entry name" value="BROMODOMAIN-CONTAINING PROTEIN BET-1-RELATED"/>
    <property type="match status" value="1"/>
</dbReference>
<reference evidence="5" key="1">
    <citation type="journal article" date="2023" name="Mol. Phylogenet. Evol.">
        <title>Genome-scale phylogeny and comparative genomics of the fungal order Sordariales.</title>
        <authorList>
            <person name="Hensen N."/>
            <person name="Bonometti L."/>
            <person name="Westerberg I."/>
            <person name="Brannstrom I.O."/>
            <person name="Guillou S."/>
            <person name="Cros-Aarteil S."/>
            <person name="Calhoun S."/>
            <person name="Haridas S."/>
            <person name="Kuo A."/>
            <person name="Mondo S."/>
            <person name="Pangilinan J."/>
            <person name="Riley R."/>
            <person name="LaButti K."/>
            <person name="Andreopoulos B."/>
            <person name="Lipzen A."/>
            <person name="Chen C."/>
            <person name="Yan M."/>
            <person name="Daum C."/>
            <person name="Ng V."/>
            <person name="Clum A."/>
            <person name="Steindorff A."/>
            <person name="Ohm R.A."/>
            <person name="Martin F."/>
            <person name="Silar P."/>
            <person name="Natvig D.O."/>
            <person name="Lalanne C."/>
            <person name="Gautier V."/>
            <person name="Ament-Velasquez S.L."/>
            <person name="Kruys A."/>
            <person name="Hutchinson M.I."/>
            <person name="Powell A.J."/>
            <person name="Barry K."/>
            <person name="Miller A.N."/>
            <person name="Grigoriev I.V."/>
            <person name="Debuchy R."/>
            <person name="Gladieux P."/>
            <person name="Hiltunen Thoren M."/>
            <person name="Johannesson H."/>
        </authorList>
    </citation>
    <scope>NUCLEOTIDE SEQUENCE</scope>
    <source>
        <strain evidence="5">CBS 103.79</strain>
    </source>
</reference>
<evidence type="ECO:0000313" key="5">
    <source>
        <dbReference type="EMBL" id="KAK3903277.1"/>
    </source>
</evidence>
<feature type="compositionally biased region" description="Low complexity" evidence="3">
    <location>
        <begin position="21"/>
        <end position="31"/>
    </location>
</feature>
<evidence type="ECO:0000313" key="6">
    <source>
        <dbReference type="Proteomes" id="UP001303889"/>
    </source>
</evidence>
<dbReference type="SMART" id="SM00297">
    <property type="entry name" value="BROMO"/>
    <property type="match status" value="1"/>
</dbReference>
<feature type="domain" description="Bromo" evidence="4">
    <location>
        <begin position="359"/>
        <end position="424"/>
    </location>
</feature>
<dbReference type="Pfam" id="PF00439">
    <property type="entry name" value="Bromodomain"/>
    <property type="match status" value="1"/>
</dbReference>
<dbReference type="EMBL" id="MU855458">
    <property type="protein sequence ID" value="KAK3903277.1"/>
    <property type="molecule type" value="Genomic_DNA"/>
</dbReference>
<gene>
    <name evidence="5" type="ORF">C8A05DRAFT_43461</name>
</gene>
<protein>
    <submittedName>
        <fullName evidence="5">Homeotic protein female sterile</fullName>
    </submittedName>
</protein>
<feature type="compositionally biased region" description="Low complexity" evidence="3">
    <location>
        <begin position="297"/>
        <end position="308"/>
    </location>
</feature>
<dbReference type="GO" id="GO:0005634">
    <property type="term" value="C:nucleus"/>
    <property type="evidence" value="ECO:0007669"/>
    <property type="project" value="TreeGrafter"/>
</dbReference>
<organism evidence="5 6">
    <name type="scientific">Staphylotrichum tortipilum</name>
    <dbReference type="NCBI Taxonomy" id="2831512"/>
    <lineage>
        <taxon>Eukaryota</taxon>
        <taxon>Fungi</taxon>
        <taxon>Dikarya</taxon>
        <taxon>Ascomycota</taxon>
        <taxon>Pezizomycotina</taxon>
        <taxon>Sordariomycetes</taxon>
        <taxon>Sordariomycetidae</taxon>
        <taxon>Sordariales</taxon>
        <taxon>Chaetomiaceae</taxon>
        <taxon>Staphylotrichum</taxon>
    </lineage>
</organism>
<evidence type="ECO:0000256" key="3">
    <source>
        <dbReference type="SAM" id="MobiDB-lite"/>
    </source>
</evidence>
<dbReference type="SUPFAM" id="SSF54695">
    <property type="entry name" value="POZ domain"/>
    <property type="match status" value="1"/>
</dbReference>